<dbReference type="HOGENOM" id="CLU_019327_1_1_11"/>
<dbReference type="InterPro" id="IPR036188">
    <property type="entry name" value="FAD/NAD-bd_sf"/>
</dbReference>
<dbReference type="RefSeq" id="WP_012868126.1">
    <property type="nucleotide sequence ID" value="NC_013521.1"/>
</dbReference>
<dbReference type="AlphaFoldDB" id="D1BD54"/>
<sequence length="503" mass="51978">MSGHDVVVVGSGPNGLAAAVTLARAGLGVLVLEAQPEAGGGARTLPLPGSETGLVHDVCSAVHPMAAASPFFRSFDLAARGVELVEPPVQFAHPLDGGRAGLAYRDAARTAAGLGVDGQAWLDLVGRLAADPDALLGAGLGDRRSIPPEAWKSVSGLLTTARFGLGVIEQGTRLWDRRFEGDVAPALLTGVAAHSITPLPTLAAAGTALMLASLAHSHGWPLPRGGSGAITRALLDDLEAHGGQVRTGVRVGSTADLPPARAYVFDTSPLAAAEILGSHLPQRADRALRRFRYGDAAAKVDFVLDGPVPWANAEVGQAGTVHLGGSRAQLVEAEKAVAAGRHAEHPLVLVSDPVVVDPDREVGGLRPLWTYAHVPAGSTVDPTEAVTAQLERFAPGFRDVVVSSRSTPASQMSEHDENYVGGDIAAGAVTMWQMVARPSLRPSPWSTGADGVYLCSSSTPPGPGVHGMAGWFAARQVLRDRFGRREMPDLGPTAGQRTGIGRG</sequence>
<dbReference type="STRING" id="446469.Sked_31610"/>
<dbReference type="PANTHER" id="PTHR10668:SF105">
    <property type="entry name" value="DEHYDROGENASE-RELATED"/>
    <property type="match status" value="1"/>
</dbReference>
<dbReference type="EMBL" id="CP001819">
    <property type="protein sequence ID" value="ACZ23058.1"/>
    <property type="molecule type" value="Genomic_DNA"/>
</dbReference>
<dbReference type="OrthoDB" id="833207at2"/>
<dbReference type="KEGG" id="ske:Sked_31610"/>
<dbReference type="Proteomes" id="UP000000322">
    <property type="component" value="Chromosome"/>
</dbReference>
<dbReference type="eggNOG" id="COG1233">
    <property type="taxonomic scope" value="Bacteria"/>
</dbReference>
<evidence type="ECO:0000313" key="1">
    <source>
        <dbReference type="EMBL" id="ACZ23058.1"/>
    </source>
</evidence>
<name>D1BD54_SANKS</name>
<dbReference type="PRINTS" id="PR00419">
    <property type="entry name" value="ADXRDTASE"/>
</dbReference>
<protein>
    <submittedName>
        <fullName evidence="1">Phytoene dehydrogenase-like oxidoreductase</fullName>
    </submittedName>
</protein>
<dbReference type="Pfam" id="PF13450">
    <property type="entry name" value="NAD_binding_8"/>
    <property type="match status" value="1"/>
</dbReference>
<gene>
    <name evidence="1" type="ordered locus">Sked_31610</name>
</gene>
<keyword evidence="2" id="KW-1185">Reference proteome</keyword>
<organism evidence="1 2">
    <name type="scientific">Sanguibacter keddieii (strain ATCC 51767 / DSM 10542 / NCFB 3025 / ST-74)</name>
    <dbReference type="NCBI Taxonomy" id="446469"/>
    <lineage>
        <taxon>Bacteria</taxon>
        <taxon>Bacillati</taxon>
        <taxon>Actinomycetota</taxon>
        <taxon>Actinomycetes</taxon>
        <taxon>Micrococcales</taxon>
        <taxon>Sanguibacteraceae</taxon>
        <taxon>Sanguibacter</taxon>
    </lineage>
</organism>
<dbReference type="Gene3D" id="3.50.50.60">
    <property type="entry name" value="FAD/NAD(P)-binding domain"/>
    <property type="match status" value="1"/>
</dbReference>
<accession>D1BD54</accession>
<evidence type="ECO:0000313" key="2">
    <source>
        <dbReference type="Proteomes" id="UP000000322"/>
    </source>
</evidence>
<dbReference type="PANTHER" id="PTHR10668">
    <property type="entry name" value="PHYTOENE DEHYDROGENASE"/>
    <property type="match status" value="1"/>
</dbReference>
<proteinExistence type="predicted"/>
<dbReference type="SUPFAM" id="SSF51905">
    <property type="entry name" value="FAD/NAD(P)-binding domain"/>
    <property type="match status" value="1"/>
</dbReference>
<reference evidence="1 2" key="1">
    <citation type="journal article" date="2009" name="Stand. Genomic Sci.">
        <title>Complete genome sequence of Sanguibacter keddieii type strain (ST-74).</title>
        <authorList>
            <person name="Ivanova N."/>
            <person name="Sikorski J."/>
            <person name="Sims D."/>
            <person name="Brettin T."/>
            <person name="Detter J.C."/>
            <person name="Han C."/>
            <person name="Lapidus A."/>
            <person name="Copeland A."/>
            <person name="Glavina Del Rio T."/>
            <person name="Nolan M."/>
            <person name="Chen F."/>
            <person name="Lucas S."/>
            <person name="Tice H."/>
            <person name="Cheng J.F."/>
            <person name="Bruce D."/>
            <person name="Goodwin L."/>
            <person name="Pitluck S."/>
            <person name="Pati A."/>
            <person name="Mavromatis K."/>
            <person name="Chen A."/>
            <person name="Palaniappan K."/>
            <person name="D'haeseleer P."/>
            <person name="Chain P."/>
            <person name="Bristow J."/>
            <person name="Eisen J.A."/>
            <person name="Markowitz V."/>
            <person name="Hugenholtz P."/>
            <person name="Goker M."/>
            <person name="Pukall R."/>
            <person name="Klenk H.P."/>
            <person name="Kyrpides N.C."/>
        </authorList>
    </citation>
    <scope>NUCLEOTIDE SEQUENCE [LARGE SCALE GENOMIC DNA]</scope>
    <source>
        <strain evidence="2">ATCC 51767 / DSM 10542 / NCFB 3025 / ST-74</strain>
    </source>
</reference>